<comment type="caution">
    <text evidence="3">The sequence shown here is derived from an EMBL/GenBank/DDBJ whole genome shotgun (WGS) entry which is preliminary data.</text>
</comment>
<protein>
    <recommendedName>
        <fullName evidence="2">SbsA Ig-like domain-containing protein</fullName>
    </recommendedName>
</protein>
<dbReference type="InterPro" id="IPR032812">
    <property type="entry name" value="SbsA_Ig"/>
</dbReference>
<evidence type="ECO:0000256" key="1">
    <source>
        <dbReference type="ARBA" id="ARBA00022729"/>
    </source>
</evidence>
<sequence length="332" mass="36025">MKGRGLGAVVAGLVATGLLFCAKKMIPPSPDRFAPRLVSIEAPSRVRVELEFDEPLDVRRLAVDSIAVRDAAGGELEVRGVSRGRRPERLSLWTATQSPVTYEVSGMVWDMAGNAARFRRVRFKGSQRIDTIPPRVTRVQPEPGATRVRPLTVVFRFSEAVDTIGVSRELIVPAGLETLFSRVWEPDWQAVGFVCRDSVPPGTVQYILLPAGTPDLEGNRAQEPAFTYFTTDSVMDALSVKGRVTWSGGRLGTGVVLFADSLTRALAAVLSDGSFSCRVRAGTYSVFAVADTNSDGLVDLVSPERQFSTGAESVELFFAAESTPRPLNAYCR</sequence>
<reference evidence="3" key="1">
    <citation type="journal article" date="2020" name="mSystems">
        <title>Genome- and Community-Level Interaction Insights into Carbon Utilization and Element Cycling Functions of Hydrothermarchaeota in Hydrothermal Sediment.</title>
        <authorList>
            <person name="Zhou Z."/>
            <person name="Liu Y."/>
            <person name="Xu W."/>
            <person name="Pan J."/>
            <person name="Luo Z.H."/>
            <person name="Li M."/>
        </authorList>
    </citation>
    <scope>NUCLEOTIDE SEQUENCE [LARGE SCALE GENOMIC DNA]</scope>
    <source>
        <strain evidence="3">SpSt-488</strain>
    </source>
</reference>
<dbReference type="Pfam" id="PF13205">
    <property type="entry name" value="Big_5"/>
    <property type="match status" value="1"/>
</dbReference>
<feature type="domain" description="SbsA Ig-like" evidence="2">
    <location>
        <begin position="130"/>
        <end position="231"/>
    </location>
</feature>
<organism evidence="3">
    <name type="scientific">candidate division WOR-3 bacterium</name>
    <dbReference type="NCBI Taxonomy" id="2052148"/>
    <lineage>
        <taxon>Bacteria</taxon>
        <taxon>Bacteria division WOR-3</taxon>
    </lineage>
</organism>
<dbReference type="EMBL" id="DSUT01000113">
    <property type="protein sequence ID" value="HGK28391.1"/>
    <property type="molecule type" value="Genomic_DNA"/>
</dbReference>
<dbReference type="AlphaFoldDB" id="A0A7C4CB73"/>
<proteinExistence type="predicted"/>
<accession>A0A7C4CB73</accession>
<evidence type="ECO:0000259" key="2">
    <source>
        <dbReference type="Pfam" id="PF13205"/>
    </source>
</evidence>
<name>A0A7C4CB73_UNCW3</name>
<gene>
    <name evidence="3" type="ORF">ENS41_05490</name>
</gene>
<keyword evidence="1" id="KW-0732">Signal</keyword>
<evidence type="ECO:0000313" key="3">
    <source>
        <dbReference type="EMBL" id="HGK28391.1"/>
    </source>
</evidence>